<dbReference type="FunFam" id="3.40.50.300:FF:000103">
    <property type="entry name" value="Chromosomal replication initiator protein DnaA"/>
    <property type="match status" value="1"/>
</dbReference>
<feature type="domain" description="AAA+ ATPase" evidence="13">
    <location>
        <begin position="234"/>
        <end position="436"/>
    </location>
</feature>
<feature type="compositionally biased region" description="Polar residues" evidence="12">
    <location>
        <begin position="115"/>
        <end position="138"/>
    </location>
</feature>
<evidence type="ECO:0000313" key="16">
    <source>
        <dbReference type="Proteomes" id="UP000509458"/>
    </source>
</evidence>
<dbReference type="AlphaFoldDB" id="A0A6T9XXW1"/>
<dbReference type="SMART" id="SM00382">
    <property type="entry name" value="AAA"/>
    <property type="match status" value="1"/>
</dbReference>
<evidence type="ECO:0000256" key="4">
    <source>
        <dbReference type="ARBA" id="ARBA00022741"/>
    </source>
</evidence>
<feature type="compositionally biased region" description="Polar residues" evidence="12">
    <location>
        <begin position="58"/>
        <end position="68"/>
    </location>
</feature>
<comment type="domain">
    <text evidence="8">Domain I is involved in oligomerization and binding regulators, domain II is flexibile and of varying length in different bacteria, domain III forms the AAA+ region, while domain IV binds dsDNA.</text>
</comment>
<dbReference type="EMBL" id="LR812090">
    <property type="protein sequence ID" value="CAB9492081.1"/>
    <property type="molecule type" value="Genomic_DNA"/>
</dbReference>
<name>A0A6T9XXW1_ALTMA</name>
<dbReference type="Gene3D" id="1.10.1750.10">
    <property type="match status" value="1"/>
</dbReference>
<dbReference type="Pfam" id="PF22688">
    <property type="entry name" value="Hda_lid"/>
    <property type="match status" value="1"/>
</dbReference>
<dbReference type="InterPro" id="IPR013159">
    <property type="entry name" value="DnaA_C"/>
</dbReference>
<dbReference type="FunFam" id="1.10.8.60:FF:000003">
    <property type="entry name" value="Chromosomal replication initiator protein DnaA"/>
    <property type="match status" value="1"/>
</dbReference>
<evidence type="ECO:0000256" key="6">
    <source>
        <dbReference type="ARBA" id="ARBA00023121"/>
    </source>
</evidence>
<evidence type="ECO:0000259" key="14">
    <source>
        <dbReference type="SMART" id="SM00760"/>
    </source>
</evidence>
<evidence type="ECO:0000256" key="10">
    <source>
        <dbReference type="RuleBase" id="RU000577"/>
    </source>
</evidence>
<feature type="binding site" evidence="8">
    <location>
        <position position="249"/>
    </location>
    <ligand>
        <name>ATP</name>
        <dbReference type="ChEBI" id="CHEBI:30616"/>
    </ligand>
</feature>
<dbReference type="GO" id="GO:0008289">
    <property type="term" value="F:lipid binding"/>
    <property type="evidence" value="ECO:0007669"/>
    <property type="project" value="UniProtKB-KW"/>
</dbReference>
<dbReference type="InterPro" id="IPR018312">
    <property type="entry name" value="Chromosome_initiator_DnaA_CS"/>
</dbReference>
<feature type="compositionally biased region" description="Polar residues" evidence="12">
    <location>
        <begin position="163"/>
        <end position="186"/>
    </location>
</feature>
<dbReference type="InterPro" id="IPR003593">
    <property type="entry name" value="AAA+_ATPase"/>
</dbReference>
<reference evidence="15 16" key="1">
    <citation type="submission" date="2020-06" db="EMBL/GenBank/DDBJ databases">
        <authorList>
            <person name="Duchaud E."/>
        </authorList>
    </citation>
    <scope>NUCLEOTIDE SEQUENCE [LARGE SCALE GENOMIC DNA]</scope>
    <source>
        <strain evidence="15">Alteromonas fortis</strain>
    </source>
</reference>
<dbReference type="InterPro" id="IPR020591">
    <property type="entry name" value="Chromosome_initiator_DnaA-like"/>
</dbReference>
<keyword evidence="3 8" id="KW-0235">DNA replication</keyword>
<dbReference type="GO" id="GO:0005886">
    <property type="term" value="C:plasma membrane"/>
    <property type="evidence" value="ECO:0007669"/>
    <property type="project" value="TreeGrafter"/>
</dbReference>
<feature type="domain" description="Chromosomal replication initiator DnaA C-terminal" evidence="14">
    <location>
        <begin position="445"/>
        <end position="514"/>
    </location>
</feature>
<comment type="function">
    <text evidence="8 10">Plays an essential role in the initiation and regulation of chromosomal replication. ATP-DnaA binds to the origin of replication (oriC) to initiate formation of the DNA replication initiation complex once per cell cycle. Binds the DnaA box (a 9 base pair repeat at the origin) and separates the double-stranded (ds)DNA. Forms a right-handed helical filament on oriC DNA; dsDNA binds to the exterior of the filament while single-stranded (ss)DNA is stabiized in the filament's interior. The ATP-DnaA-oriC complex binds and stabilizes one strand of the AT-rich DNA unwinding element (DUE), permitting loading of DNA polymerase. After initiation quickly degrades to an ADP-DnaA complex that is not apt for DNA replication. Binds acidic phospholipids.</text>
</comment>
<dbReference type="InterPro" id="IPR024633">
    <property type="entry name" value="DnaA_N_dom"/>
</dbReference>
<dbReference type="CDD" id="cd06571">
    <property type="entry name" value="Bac_DnaA_C"/>
    <property type="match status" value="1"/>
</dbReference>
<dbReference type="Pfam" id="PF00308">
    <property type="entry name" value="Bac_DnaA"/>
    <property type="match status" value="1"/>
</dbReference>
<dbReference type="GO" id="GO:0006275">
    <property type="term" value="P:regulation of DNA replication"/>
    <property type="evidence" value="ECO:0007669"/>
    <property type="project" value="UniProtKB-UniRule"/>
</dbReference>
<feature type="region of interest" description="Domain I, interacts with DnaA modulators" evidence="8">
    <location>
        <begin position="1"/>
        <end position="162"/>
    </location>
</feature>
<keyword evidence="4 8" id="KW-0547">Nucleotide-binding</keyword>
<feature type="region of interest" description="Domain IV, binds dsDNA" evidence="8">
    <location>
        <begin position="418"/>
        <end position="537"/>
    </location>
</feature>
<accession>A0A6T9XXW1</accession>
<evidence type="ECO:0000313" key="15">
    <source>
        <dbReference type="EMBL" id="CAB9492081.1"/>
    </source>
</evidence>
<evidence type="ECO:0000256" key="2">
    <source>
        <dbReference type="ARBA" id="ARBA00022490"/>
    </source>
</evidence>
<dbReference type="Gene3D" id="1.10.8.60">
    <property type="match status" value="1"/>
</dbReference>
<dbReference type="GO" id="GO:0006270">
    <property type="term" value="P:DNA replication initiation"/>
    <property type="evidence" value="ECO:0007669"/>
    <property type="project" value="UniProtKB-UniRule"/>
</dbReference>
<dbReference type="PRINTS" id="PR00051">
    <property type="entry name" value="DNAA"/>
</dbReference>
<dbReference type="InterPro" id="IPR010921">
    <property type="entry name" value="Trp_repressor/repl_initiator"/>
</dbReference>
<proteinExistence type="inferred from homology"/>
<dbReference type="GO" id="GO:0003688">
    <property type="term" value="F:DNA replication origin binding"/>
    <property type="evidence" value="ECO:0007669"/>
    <property type="project" value="UniProtKB-UniRule"/>
</dbReference>
<feature type="binding site" evidence="8">
    <location>
        <position position="248"/>
    </location>
    <ligand>
        <name>ATP</name>
        <dbReference type="ChEBI" id="CHEBI:30616"/>
    </ligand>
</feature>
<evidence type="ECO:0000256" key="11">
    <source>
        <dbReference type="RuleBase" id="RU004227"/>
    </source>
</evidence>
<dbReference type="HAMAP" id="MF_00377">
    <property type="entry name" value="DnaA_bact"/>
    <property type="match status" value="1"/>
</dbReference>
<evidence type="ECO:0000256" key="3">
    <source>
        <dbReference type="ARBA" id="ARBA00022705"/>
    </source>
</evidence>
<comment type="subunit">
    <text evidence="8">Oligomerizes as a right-handed, spiral filament on DNA at oriC.</text>
</comment>
<keyword evidence="7 8" id="KW-0238">DNA-binding</keyword>
<evidence type="ECO:0000256" key="9">
    <source>
        <dbReference type="NCBIfam" id="TIGR00362"/>
    </source>
</evidence>
<evidence type="ECO:0000259" key="13">
    <source>
        <dbReference type="SMART" id="SM00382"/>
    </source>
</evidence>
<dbReference type="InterPro" id="IPR027417">
    <property type="entry name" value="P-loop_NTPase"/>
</dbReference>
<dbReference type="Gene3D" id="3.40.50.300">
    <property type="entry name" value="P-loop containing nucleotide triphosphate hydrolases"/>
    <property type="match status" value="1"/>
</dbReference>
<gene>
    <name evidence="8 15" type="primary">dnaA</name>
    <name evidence="15" type="ORF">ALFOR1_10001</name>
</gene>
<dbReference type="PANTHER" id="PTHR30050:SF2">
    <property type="entry name" value="CHROMOSOMAL REPLICATION INITIATOR PROTEIN DNAA"/>
    <property type="match status" value="1"/>
</dbReference>
<sequence length="537" mass="60135">MWIRPLVCEEQGGVVALYAPNRFVLDWVRDKYLNNITALLREFAGADAPQLRLEVMSRNSVNRSQPTAGNAAGSVHSTNGDSYTNNTTTVNSPNQASNSNYSAPQFTNRNDESQVQHSSYQRQPTLPQESNAAMSSNGGDHFGYKDQNKDLSAYSQQADQNNTAARNVDPNGQNHYGNHAPRSSTPPKVIPIPEAMKHKSNINPTYQFDNFVEGKSNQLARAAATQVANNPGGSYNPLFIYGGTGLGKTHLLHAVGNGIVANNGDAKIVYMHSERFVQDMVKALQNNAIEDFKRFYRSVDALLIDDIQFFANKERSQEEFFHTFNALLEGNQQIILTSDRYPKEIDGVEDRLKSRFGWGLTIAIEPPELETRVAILMRKAAENRIHLPNEVAFFIAKRLRSNVRELEGALNRVIANANFTGRPITIDFVREALRDLLALQEKLVTVDNIQKTVADYYKIKVADILSKRRSRSVARPRQVAMALAKELTNHSLPELGNAFGGRDHTTVLHACRKIEQLREESHDIKEDYKNLIRTLSS</sequence>
<feature type="binding site" evidence="8">
    <location>
        <position position="247"/>
    </location>
    <ligand>
        <name>ATP</name>
        <dbReference type="ChEBI" id="CHEBI:30616"/>
    </ligand>
</feature>
<evidence type="ECO:0000256" key="12">
    <source>
        <dbReference type="SAM" id="MobiDB-lite"/>
    </source>
</evidence>
<protein>
    <recommendedName>
        <fullName evidence="8 9">Chromosomal replication initiator protein DnaA</fullName>
    </recommendedName>
</protein>
<evidence type="ECO:0000256" key="7">
    <source>
        <dbReference type="ARBA" id="ARBA00023125"/>
    </source>
</evidence>
<comment type="caution">
    <text evidence="8">Lacks conserved residue(s) required for the propagation of feature annotation.</text>
</comment>
<comment type="subcellular location">
    <subcellularLocation>
        <location evidence="8">Cytoplasm</location>
    </subcellularLocation>
</comment>
<dbReference type="InterPro" id="IPR001957">
    <property type="entry name" value="Chromosome_initiator_DnaA"/>
</dbReference>
<keyword evidence="5 8" id="KW-0067">ATP-binding</keyword>
<evidence type="ECO:0000256" key="1">
    <source>
        <dbReference type="ARBA" id="ARBA00006583"/>
    </source>
</evidence>
<dbReference type="GO" id="GO:0005524">
    <property type="term" value="F:ATP binding"/>
    <property type="evidence" value="ECO:0007669"/>
    <property type="project" value="UniProtKB-UniRule"/>
</dbReference>
<organism evidence="15 16">
    <name type="scientific">Alteromonas macleodii</name>
    <name type="common">Pseudoalteromonas macleodii</name>
    <dbReference type="NCBI Taxonomy" id="28108"/>
    <lineage>
        <taxon>Bacteria</taxon>
        <taxon>Pseudomonadati</taxon>
        <taxon>Pseudomonadota</taxon>
        <taxon>Gammaproteobacteria</taxon>
        <taxon>Alteromonadales</taxon>
        <taxon>Alteromonadaceae</taxon>
        <taxon>Alteromonas/Salinimonas group</taxon>
        <taxon>Alteromonas</taxon>
    </lineage>
</organism>
<feature type="region of interest" description="Disordered" evidence="12">
    <location>
        <begin position="58"/>
        <end position="147"/>
    </location>
</feature>
<dbReference type="Proteomes" id="UP000509458">
    <property type="component" value="Chromosome"/>
</dbReference>
<evidence type="ECO:0000256" key="8">
    <source>
        <dbReference type="HAMAP-Rule" id="MF_00377"/>
    </source>
</evidence>
<feature type="binding site" evidence="8">
    <location>
        <position position="245"/>
    </location>
    <ligand>
        <name>ATP</name>
        <dbReference type="ChEBI" id="CHEBI:30616"/>
    </ligand>
</feature>
<dbReference type="PANTHER" id="PTHR30050">
    <property type="entry name" value="CHROMOSOMAL REPLICATION INITIATOR PROTEIN DNAA"/>
    <property type="match status" value="1"/>
</dbReference>
<dbReference type="InterPro" id="IPR013317">
    <property type="entry name" value="DnaA_dom"/>
</dbReference>
<dbReference type="FunFam" id="1.10.1750.10:FF:000001">
    <property type="entry name" value="Chromosomal replication initiator protein DnaA"/>
    <property type="match status" value="1"/>
</dbReference>
<keyword evidence="2 8" id="KW-0963">Cytoplasm</keyword>
<dbReference type="InterPro" id="IPR038454">
    <property type="entry name" value="DnaA_N_sf"/>
</dbReference>
<comment type="similarity">
    <text evidence="1 8 11">Belongs to the DnaA family.</text>
</comment>
<feature type="region of interest" description="Domain III, AAA+ region" evidence="8">
    <location>
        <begin position="201"/>
        <end position="417"/>
    </location>
</feature>
<dbReference type="Gene3D" id="3.30.300.180">
    <property type="match status" value="1"/>
</dbReference>
<keyword evidence="6 8" id="KW-0446">Lipid-binding</keyword>
<dbReference type="InterPro" id="IPR055199">
    <property type="entry name" value="Hda_lid"/>
</dbReference>
<dbReference type="GO" id="GO:0005737">
    <property type="term" value="C:cytoplasm"/>
    <property type="evidence" value="ECO:0007669"/>
    <property type="project" value="UniProtKB-SubCell"/>
</dbReference>
<dbReference type="NCBIfam" id="TIGR00362">
    <property type="entry name" value="DnaA"/>
    <property type="match status" value="1"/>
</dbReference>
<dbReference type="CDD" id="cd00009">
    <property type="entry name" value="AAA"/>
    <property type="match status" value="1"/>
</dbReference>
<dbReference type="SMART" id="SM00760">
    <property type="entry name" value="Bac_DnaA_C"/>
    <property type="match status" value="1"/>
</dbReference>
<dbReference type="Pfam" id="PF11638">
    <property type="entry name" value="DnaA_N"/>
    <property type="match status" value="1"/>
</dbReference>
<dbReference type="SUPFAM" id="SSF48295">
    <property type="entry name" value="TrpR-like"/>
    <property type="match status" value="1"/>
</dbReference>
<feature type="compositionally biased region" description="Polar residues" evidence="12">
    <location>
        <begin position="75"/>
        <end position="108"/>
    </location>
</feature>
<feature type="region of interest" description="Disordered" evidence="12">
    <location>
        <begin position="163"/>
        <end position="187"/>
    </location>
</feature>
<dbReference type="PROSITE" id="PS01008">
    <property type="entry name" value="DNAA"/>
    <property type="match status" value="1"/>
</dbReference>
<evidence type="ECO:0000256" key="5">
    <source>
        <dbReference type="ARBA" id="ARBA00022840"/>
    </source>
</evidence>
<dbReference type="Pfam" id="PF08299">
    <property type="entry name" value="Bac_DnaA_C"/>
    <property type="match status" value="1"/>
</dbReference>
<dbReference type="SUPFAM" id="SSF52540">
    <property type="entry name" value="P-loop containing nucleoside triphosphate hydrolases"/>
    <property type="match status" value="1"/>
</dbReference>